<feature type="domain" description="Carboxylesterase type B" evidence="3">
    <location>
        <begin position="228"/>
        <end position="299"/>
    </location>
</feature>
<dbReference type="EMBL" id="GG697336">
    <property type="protein sequence ID" value="EFQ26967.1"/>
    <property type="molecule type" value="Genomic_DNA"/>
</dbReference>
<accession>E3Q7V5</accession>
<evidence type="ECO:0000259" key="3">
    <source>
        <dbReference type="Pfam" id="PF00135"/>
    </source>
</evidence>
<dbReference type="VEuPathDB" id="FungiDB:GLRG_02138"/>
<evidence type="ECO:0000256" key="1">
    <source>
        <dbReference type="ARBA" id="ARBA00005964"/>
    </source>
</evidence>
<reference evidence="5" key="1">
    <citation type="journal article" date="2012" name="Nat. Genet.">
        <title>Lifestyle transitions in plant pathogenic Colletotrichum fungi deciphered by genome and transcriptome analyses.</title>
        <authorList>
            <person name="O'Connell R.J."/>
            <person name="Thon M.R."/>
            <person name="Hacquard S."/>
            <person name="Amyotte S.G."/>
            <person name="Kleemann J."/>
            <person name="Torres M.F."/>
            <person name="Damm U."/>
            <person name="Buiate E.A."/>
            <person name="Epstein L."/>
            <person name="Alkan N."/>
            <person name="Altmueller J."/>
            <person name="Alvarado-Balderrama L."/>
            <person name="Bauser C.A."/>
            <person name="Becker C."/>
            <person name="Birren B.W."/>
            <person name="Chen Z."/>
            <person name="Choi J."/>
            <person name="Crouch J.A."/>
            <person name="Duvick J.P."/>
            <person name="Farman M.A."/>
            <person name="Gan P."/>
            <person name="Heiman D."/>
            <person name="Henrissat B."/>
            <person name="Howard R.J."/>
            <person name="Kabbage M."/>
            <person name="Koch C."/>
            <person name="Kracher B."/>
            <person name="Kubo Y."/>
            <person name="Law A.D."/>
            <person name="Lebrun M.-H."/>
            <person name="Lee Y.-H."/>
            <person name="Miyara I."/>
            <person name="Moore N."/>
            <person name="Neumann U."/>
            <person name="Nordstroem K."/>
            <person name="Panaccione D.G."/>
            <person name="Panstruga R."/>
            <person name="Place M."/>
            <person name="Proctor R.H."/>
            <person name="Prusky D."/>
            <person name="Rech G."/>
            <person name="Reinhardt R."/>
            <person name="Rollins J.A."/>
            <person name="Rounsley S."/>
            <person name="Schardl C.L."/>
            <person name="Schwartz D.C."/>
            <person name="Shenoy N."/>
            <person name="Shirasu K."/>
            <person name="Sikhakolli U.R."/>
            <person name="Stueber K."/>
            <person name="Sukno S.A."/>
            <person name="Sweigard J.A."/>
            <person name="Takano Y."/>
            <person name="Takahara H."/>
            <person name="Trail F."/>
            <person name="van der Does H.C."/>
            <person name="Voll L.M."/>
            <person name="Will I."/>
            <person name="Young S."/>
            <person name="Zeng Q."/>
            <person name="Zhang J."/>
            <person name="Zhou S."/>
            <person name="Dickman M.B."/>
            <person name="Schulze-Lefert P."/>
            <person name="Ver Loren van Themaat E."/>
            <person name="Ma L.-J."/>
            <person name="Vaillancourt L.J."/>
        </authorList>
    </citation>
    <scope>NUCLEOTIDE SEQUENCE [LARGE SCALE GENOMIC DNA]</scope>
    <source>
        <strain evidence="5">M1.001 / M2 / FGSC 10212</strain>
    </source>
</reference>
<comment type="similarity">
    <text evidence="1">Belongs to the type-B carboxylesterase/lipase family.</text>
</comment>
<proteinExistence type="inferred from homology"/>
<dbReference type="Pfam" id="PF00135">
    <property type="entry name" value="COesterase"/>
    <property type="match status" value="1"/>
</dbReference>
<dbReference type="AlphaFoldDB" id="E3Q7V5"/>
<dbReference type="HOGENOM" id="CLU_816380_0_0_1"/>
<dbReference type="PANTHER" id="PTHR43142:SF1">
    <property type="entry name" value="CARBOXYLIC ESTER HYDROLASE"/>
    <property type="match status" value="1"/>
</dbReference>
<name>E3Q7V5_COLGM</name>
<dbReference type="eggNOG" id="ENOG502SRWU">
    <property type="taxonomic scope" value="Eukaryota"/>
</dbReference>
<evidence type="ECO:0000256" key="2">
    <source>
        <dbReference type="ARBA" id="ARBA00022801"/>
    </source>
</evidence>
<sequence>MSGYDRDVVVDCLKRHYELLVRMGYMEPEAVELPPAGGWSDAELRVDALRAMGRSEAVIDLLRHIPYVHENDDADPVEIYTETFPLRYLRSGRWFGGNPGEDFATTPLLDLGFAPFDGPVPADMVSLTHADEGTWWLVDTKEGCIYPYGTEFDKNADEVPHDQQWRAVDPVPIQAYFDKIHAQVGNLEVVPAPRSGKWEARVVEEYTEEGQFALFLPSNKISRLSVYAATFNGTKLATRYGKTCVQDPIFADVDTQDEACLNFNVFRTRGIPLSQKTPVLVWIHGGAFYAGSYRSFDAAASMPQLRCRLFRLIVQGANHRVLQAKPNEDGVKSHDWKGMN</sequence>
<protein>
    <recommendedName>
        <fullName evidence="3">Carboxylesterase type B domain-containing protein</fullName>
    </recommendedName>
</protein>
<keyword evidence="2" id="KW-0378">Hydrolase</keyword>
<organism evidence="5">
    <name type="scientific">Colletotrichum graminicola (strain M1.001 / M2 / FGSC 10212)</name>
    <name type="common">Maize anthracnose fungus</name>
    <name type="synonym">Glomerella graminicola</name>
    <dbReference type="NCBI Taxonomy" id="645133"/>
    <lineage>
        <taxon>Eukaryota</taxon>
        <taxon>Fungi</taxon>
        <taxon>Dikarya</taxon>
        <taxon>Ascomycota</taxon>
        <taxon>Pezizomycotina</taxon>
        <taxon>Sordariomycetes</taxon>
        <taxon>Hypocreomycetidae</taxon>
        <taxon>Glomerellales</taxon>
        <taxon>Glomerellaceae</taxon>
        <taxon>Colletotrichum</taxon>
        <taxon>Colletotrichum graminicola species complex</taxon>
    </lineage>
</organism>
<dbReference type="RefSeq" id="XP_008090987.1">
    <property type="nucleotide sequence ID" value="XM_008092796.1"/>
</dbReference>
<evidence type="ECO:0000313" key="4">
    <source>
        <dbReference type="EMBL" id="EFQ26967.1"/>
    </source>
</evidence>
<gene>
    <name evidence="4" type="ORF">GLRG_02138</name>
</gene>
<dbReference type="PANTHER" id="PTHR43142">
    <property type="entry name" value="CARBOXYLIC ESTER HYDROLASE"/>
    <property type="match status" value="1"/>
</dbReference>
<dbReference type="SUPFAM" id="SSF53474">
    <property type="entry name" value="alpha/beta-Hydrolases"/>
    <property type="match status" value="1"/>
</dbReference>
<evidence type="ECO:0000313" key="5">
    <source>
        <dbReference type="Proteomes" id="UP000008782"/>
    </source>
</evidence>
<dbReference type="STRING" id="645133.E3Q7V5"/>
<dbReference type="Proteomes" id="UP000008782">
    <property type="component" value="Unassembled WGS sequence"/>
</dbReference>
<dbReference type="InterPro" id="IPR029058">
    <property type="entry name" value="AB_hydrolase_fold"/>
</dbReference>
<keyword evidence="5" id="KW-1185">Reference proteome</keyword>
<dbReference type="OrthoDB" id="5343383at2759"/>
<dbReference type="GO" id="GO:0016787">
    <property type="term" value="F:hydrolase activity"/>
    <property type="evidence" value="ECO:0007669"/>
    <property type="project" value="UniProtKB-KW"/>
</dbReference>
<dbReference type="InterPro" id="IPR002018">
    <property type="entry name" value="CarbesteraseB"/>
</dbReference>
<dbReference type="GeneID" id="24407503"/>
<dbReference type="Gene3D" id="3.40.50.1820">
    <property type="entry name" value="alpha/beta hydrolase"/>
    <property type="match status" value="1"/>
</dbReference>